<reference evidence="1" key="2">
    <citation type="submission" date="2023-08" db="EMBL/GenBank/DDBJ databases">
        <authorList>
            <person name="Luo J."/>
        </authorList>
    </citation>
    <scope>NUCLEOTIDE SEQUENCE</scope>
    <source>
        <strain evidence="1">DSM 25064</strain>
    </source>
</reference>
<dbReference type="Proteomes" id="UP001178354">
    <property type="component" value="Unassembled WGS sequence"/>
</dbReference>
<dbReference type="EMBL" id="JAUUUU010000001">
    <property type="protein sequence ID" value="MDP1520123.1"/>
    <property type="molecule type" value="Genomic_DNA"/>
</dbReference>
<organism evidence="1 2">
    <name type="scientific">Porticoccus litoralis</name>
    <dbReference type="NCBI Taxonomy" id="434086"/>
    <lineage>
        <taxon>Bacteria</taxon>
        <taxon>Pseudomonadati</taxon>
        <taxon>Pseudomonadota</taxon>
        <taxon>Gammaproteobacteria</taxon>
        <taxon>Cellvibrionales</taxon>
        <taxon>Porticoccaceae</taxon>
        <taxon>Porticoccus</taxon>
    </lineage>
</organism>
<protein>
    <submittedName>
        <fullName evidence="1">DUF4404 family protein</fullName>
    </submittedName>
</protein>
<dbReference type="RefSeq" id="WP_305169636.1">
    <property type="nucleotide sequence ID" value="NZ_JAUUUU010000001.1"/>
</dbReference>
<reference evidence="1" key="1">
    <citation type="journal article" date="2010" name="Int. J. Syst. Evol. Microbiol.">
        <title>Porticoccus litoralis gen. nov., sp. nov., a gammaproteobacterium isolated from the Yellow Sea.</title>
        <authorList>
            <person name="Oh H.M."/>
            <person name="Kim H."/>
            <person name="Kim K.M."/>
            <person name="Min G.S."/>
            <person name="Cho J.C."/>
        </authorList>
    </citation>
    <scope>NUCLEOTIDE SEQUENCE</scope>
    <source>
        <strain evidence="1">DSM 25064</strain>
    </source>
</reference>
<proteinExistence type="predicted"/>
<comment type="caution">
    <text evidence="1">The sequence shown here is derived from an EMBL/GenBank/DDBJ whole genome shotgun (WGS) entry which is preliminary data.</text>
</comment>
<name>A0AAW8B4S3_9GAMM</name>
<accession>A0AAW8B4S3</accession>
<gene>
    <name evidence="1" type="ORF">Q8A57_03990</name>
</gene>
<evidence type="ECO:0000313" key="2">
    <source>
        <dbReference type="Proteomes" id="UP001178354"/>
    </source>
</evidence>
<dbReference type="InterPro" id="IPR025516">
    <property type="entry name" value="DUF4404"/>
</dbReference>
<dbReference type="Pfam" id="PF14357">
    <property type="entry name" value="DUF4404"/>
    <property type="match status" value="1"/>
</dbReference>
<evidence type="ECO:0000313" key="1">
    <source>
        <dbReference type="EMBL" id="MDP1520123.1"/>
    </source>
</evidence>
<dbReference type="AlphaFoldDB" id="A0AAW8B4S3"/>
<sequence>MANEELRDQLTQLHDELEKAKNISREERDVFGNLMSDMVKIAQGSEMPEEHHLTLREKLEQKESEFEIDHPRLAGVIRQVLDALNRMGI</sequence>
<keyword evidence="2" id="KW-1185">Reference proteome</keyword>